<dbReference type="Proteomes" id="UP000887565">
    <property type="component" value="Unplaced"/>
</dbReference>
<protein>
    <submittedName>
        <fullName evidence="2">Uncharacterized protein</fullName>
    </submittedName>
</protein>
<evidence type="ECO:0000313" key="1">
    <source>
        <dbReference type="Proteomes" id="UP000887565"/>
    </source>
</evidence>
<reference evidence="2" key="1">
    <citation type="submission" date="2022-11" db="UniProtKB">
        <authorList>
            <consortium name="WormBaseParasite"/>
        </authorList>
    </citation>
    <scope>IDENTIFICATION</scope>
</reference>
<dbReference type="WBParaSite" id="nRc.2.0.1.t31909-RA">
    <property type="protein sequence ID" value="nRc.2.0.1.t31909-RA"/>
    <property type="gene ID" value="nRc.2.0.1.g31909"/>
</dbReference>
<organism evidence="1 2">
    <name type="scientific">Romanomermis culicivorax</name>
    <name type="common">Nematode worm</name>
    <dbReference type="NCBI Taxonomy" id="13658"/>
    <lineage>
        <taxon>Eukaryota</taxon>
        <taxon>Metazoa</taxon>
        <taxon>Ecdysozoa</taxon>
        <taxon>Nematoda</taxon>
        <taxon>Enoplea</taxon>
        <taxon>Dorylaimia</taxon>
        <taxon>Mermithida</taxon>
        <taxon>Mermithoidea</taxon>
        <taxon>Mermithidae</taxon>
        <taxon>Romanomermis</taxon>
    </lineage>
</organism>
<keyword evidence="1" id="KW-1185">Reference proteome</keyword>
<name>A0A915K0S1_ROMCU</name>
<evidence type="ECO:0000313" key="2">
    <source>
        <dbReference type="WBParaSite" id="nRc.2.0.1.t31909-RA"/>
    </source>
</evidence>
<accession>A0A915K0S1</accession>
<dbReference type="AlphaFoldDB" id="A0A915K0S1"/>
<sequence>MWFRRRFTGRAFRCSSTPLRP</sequence>
<proteinExistence type="predicted"/>